<dbReference type="InterPro" id="IPR007554">
    <property type="entry name" value="Glycerophosphate_synth"/>
</dbReference>
<evidence type="ECO:0000256" key="1">
    <source>
        <dbReference type="SAM" id="Phobius"/>
    </source>
</evidence>
<keyword evidence="3" id="KW-1185">Reference proteome</keyword>
<dbReference type="PANTHER" id="PTHR37316:SF3">
    <property type="entry name" value="TEICHOIC ACID GLYCEROL-PHOSPHATE TRANSFERASE"/>
    <property type="match status" value="1"/>
</dbReference>
<feature type="transmembrane region" description="Helical" evidence="1">
    <location>
        <begin position="14"/>
        <end position="33"/>
    </location>
</feature>
<gene>
    <name evidence="2" type="ORF">ACFSUE_11470</name>
</gene>
<dbReference type="RefSeq" id="WP_253057793.1">
    <property type="nucleotide sequence ID" value="NZ_JAMXWM010000001.1"/>
</dbReference>
<dbReference type="EMBL" id="JBHUMQ010000026">
    <property type="protein sequence ID" value="MFD2694241.1"/>
    <property type="molecule type" value="Genomic_DNA"/>
</dbReference>
<dbReference type="Gene3D" id="3.40.50.12580">
    <property type="match status" value="1"/>
</dbReference>
<reference evidence="3" key="1">
    <citation type="journal article" date="2019" name="Int. J. Syst. Evol. Microbiol.">
        <title>The Global Catalogue of Microorganisms (GCM) 10K type strain sequencing project: providing services to taxonomists for standard genome sequencing and annotation.</title>
        <authorList>
            <consortium name="The Broad Institute Genomics Platform"/>
            <consortium name="The Broad Institute Genome Sequencing Center for Infectious Disease"/>
            <person name="Wu L."/>
            <person name="Ma J."/>
        </authorList>
    </citation>
    <scope>NUCLEOTIDE SEQUENCE [LARGE SCALE GENOMIC DNA]</scope>
    <source>
        <strain evidence="3">TISTR 2466</strain>
    </source>
</reference>
<protein>
    <submittedName>
        <fullName evidence="2">CDP-glycerol glycerophosphotransferase family protein</fullName>
    </submittedName>
</protein>
<proteinExistence type="predicted"/>
<keyword evidence="1" id="KW-1133">Transmembrane helix</keyword>
<keyword evidence="1" id="KW-0472">Membrane</keyword>
<evidence type="ECO:0000313" key="3">
    <source>
        <dbReference type="Proteomes" id="UP001597399"/>
    </source>
</evidence>
<comment type="caution">
    <text evidence="2">The sequence shown here is derived from an EMBL/GenBank/DDBJ whole genome shotgun (WGS) entry which is preliminary data.</text>
</comment>
<evidence type="ECO:0000313" key="2">
    <source>
        <dbReference type="EMBL" id="MFD2694241.1"/>
    </source>
</evidence>
<dbReference type="PANTHER" id="PTHR37316">
    <property type="entry name" value="TEICHOIC ACID GLYCEROL-PHOSPHATE PRIMASE"/>
    <property type="match status" value="1"/>
</dbReference>
<keyword evidence="1" id="KW-0812">Transmembrane</keyword>
<dbReference type="Proteomes" id="UP001597399">
    <property type="component" value="Unassembled WGS sequence"/>
</dbReference>
<dbReference type="InterPro" id="IPR051612">
    <property type="entry name" value="Teichoic_Acid_Biosynth"/>
</dbReference>
<dbReference type="InterPro" id="IPR043148">
    <property type="entry name" value="TagF_C"/>
</dbReference>
<dbReference type="SUPFAM" id="SSF53756">
    <property type="entry name" value="UDP-Glycosyltransferase/glycogen phosphorylase"/>
    <property type="match status" value="1"/>
</dbReference>
<organism evidence="2 3">
    <name type="scientific">Sporolactobacillus shoreicorticis</name>
    <dbReference type="NCBI Taxonomy" id="1923877"/>
    <lineage>
        <taxon>Bacteria</taxon>
        <taxon>Bacillati</taxon>
        <taxon>Bacillota</taxon>
        <taxon>Bacilli</taxon>
        <taxon>Bacillales</taxon>
        <taxon>Sporolactobacillaceae</taxon>
        <taxon>Sporolactobacillus</taxon>
    </lineage>
</organism>
<sequence>MLAKRSFLSRRKGIFRYFSAIVLAKLLSPFFYFQLKKKKIALIGGHCGEKYADNAAALHHYLRANFPDYTVYFGLSNKRAAIRASIDGPVYQLGSVWNYLLYSFASVCYYSHSLESDIAPEIDFSCFSNRKLIKVYLGHGIDGLKKNLFIFDTRRSNYFICSSHQEAVIKNNDWGIPKEKLIVTGMPRYDALYMKRSQGPSRTILYMPTWREWLNADQIFFESCFYKQVTQLLNDRALADVLKQHRYQLKVMLHPFLHSVFKTFKQNNNHLDDIIFCQPDQSIQDLIVECDLLITDYSSVSWDFYYLNKPVLFFQFDQAEYLEKRGAYLDFSKELFGDVVFLSDEVAKKLDRILSLDRLSDYYKNQVSQKNHFDFYDHKNCLRIVQHTLPGYQESERLIAATRQPDR</sequence>
<accession>A0ABW5S399</accession>
<name>A0ABW5S399_9BACL</name>
<dbReference type="Pfam" id="PF04464">
    <property type="entry name" value="Glyphos_transf"/>
    <property type="match status" value="1"/>
</dbReference>